<feature type="region of interest" description="Disordered" evidence="1">
    <location>
        <begin position="461"/>
        <end position="481"/>
    </location>
</feature>
<keyword evidence="3" id="KW-1185">Reference proteome</keyword>
<name>A0AAD9ZCA1_9LECA</name>
<feature type="compositionally biased region" description="Polar residues" evidence="1">
    <location>
        <begin position="177"/>
        <end position="222"/>
    </location>
</feature>
<dbReference type="EMBL" id="JASNWA010000006">
    <property type="protein sequence ID" value="KAK3174142.1"/>
    <property type="molecule type" value="Genomic_DNA"/>
</dbReference>
<feature type="region of interest" description="Disordered" evidence="1">
    <location>
        <begin position="1"/>
        <end position="267"/>
    </location>
</feature>
<accession>A0AAD9ZCA1</accession>
<dbReference type="PANTHER" id="PTHR42051">
    <property type="entry name" value="MEIOTICALLY UP-REGULATED PROTEIN PB1A10.08"/>
    <property type="match status" value="1"/>
</dbReference>
<feature type="compositionally biased region" description="Basic and acidic residues" evidence="1">
    <location>
        <begin position="79"/>
        <end position="101"/>
    </location>
</feature>
<sequence length="481" mass="52785">MMVPRAYKYSSQAPPMPSKKRDEKEIMAAPVAERISPKTSKKEKTTNSTMPPKMFTPPPATPSKPVVIPTKSRNGGMRRSRESMSKDGRKSQAAETPHDESSTPSTVAALLAMTSLTQSAERFHPDHRRASTPLANRTQGARYRETPRRAISSSSPQSWGVLLSPPEDSEQEIGSFESDTTLGPLSSVRSLSTESMPSLDTDTESLSSVSNPATPGMASSRSGADRRQKSLSTSRGEDCVLDHPLLPETPKAIEEEDEEPLEVLSPPPSAAAKARLAFKSNLTASFRKIRSAAQSFSAFTAPPTQREDYLARSLLGISPQFTDERRPFPSTEPPDPALRRYLNPITLSPSEFHFHSDQESSQAMRPNCTASIQLQAYKRPTRGSKKASSPPVFTSAEQKAFDAVDGLPQASLPRQREPRENSDFLRVIVLEMNMRKVGKLKDGSPGRARLWLPARQDGKMVEDESTDGCKGVPKRWTGIRA</sequence>
<dbReference type="PANTHER" id="PTHR42051:SF1">
    <property type="entry name" value="MEIOTICALLY UP-REGULATED PROTEIN PB1A10.08"/>
    <property type="match status" value="1"/>
</dbReference>
<comment type="caution">
    <text evidence="2">The sequence shown here is derived from an EMBL/GenBank/DDBJ whole genome shotgun (WGS) entry which is preliminary data.</text>
</comment>
<protein>
    <submittedName>
        <fullName evidence="2">Uncharacterized protein</fullName>
    </submittedName>
</protein>
<dbReference type="Proteomes" id="UP001276659">
    <property type="component" value="Unassembled WGS sequence"/>
</dbReference>
<evidence type="ECO:0000313" key="3">
    <source>
        <dbReference type="Proteomes" id="UP001276659"/>
    </source>
</evidence>
<proteinExistence type="predicted"/>
<evidence type="ECO:0000313" key="2">
    <source>
        <dbReference type="EMBL" id="KAK3174142.1"/>
    </source>
</evidence>
<dbReference type="InterPro" id="IPR034443">
    <property type="entry name" value="PB1A10.08"/>
</dbReference>
<dbReference type="AlphaFoldDB" id="A0AAD9ZCA1"/>
<reference evidence="2" key="1">
    <citation type="submission" date="2022-11" db="EMBL/GenBank/DDBJ databases">
        <title>Chromosomal genome sequence assembly and mating type (MAT) locus characterization of the leprose asexual lichenized fungus Lepraria neglecta (Nyl.) Erichsen.</title>
        <authorList>
            <person name="Allen J.L."/>
            <person name="Pfeffer B."/>
        </authorList>
    </citation>
    <scope>NUCLEOTIDE SEQUENCE</scope>
    <source>
        <strain evidence="2">Allen 5258</strain>
    </source>
</reference>
<organism evidence="2 3">
    <name type="scientific">Lepraria neglecta</name>
    <dbReference type="NCBI Taxonomy" id="209136"/>
    <lineage>
        <taxon>Eukaryota</taxon>
        <taxon>Fungi</taxon>
        <taxon>Dikarya</taxon>
        <taxon>Ascomycota</taxon>
        <taxon>Pezizomycotina</taxon>
        <taxon>Lecanoromycetes</taxon>
        <taxon>OSLEUM clade</taxon>
        <taxon>Lecanoromycetidae</taxon>
        <taxon>Lecanorales</taxon>
        <taxon>Lecanorineae</taxon>
        <taxon>Stereocaulaceae</taxon>
        <taxon>Lepraria</taxon>
    </lineage>
</organism>
<feature type="region of interest" description="Disordered" evidence="1">
    <location>
        <begin position="321"/>
        <end position="341"/>
    </location>
</feature>
<gene>
    <name evidence="2" type="ORF">OEA41_001386</name>
</gene>
<evidence type="ECO:0000256" key="1">
    <source>
        <dbReference type="SAM" id="MobiDB-lite"/>
    </source>
</evidence>